<dbReference type="GO" id="GO:0005507">
    <property type="term" value="F:copper ion binding"/>
    <property type="evidence" value="ECO:0007669"/>
    <property type="project" value="InterPro"/>
</dbReference>
<dbReference type="PANTHER" id="PTHR10157:SF23">
    <property type="entry name" value="MOXD1 HOMOLOG 1"/>
    <property type="match status" value="1"/>
</dbReference>
<feature type="chain" id="PRO_5042856576" description="Temptin" evidence="2">
    <location>
        <begin position="16"/>
        <end position="436"/>
    </location>
</feature>
<sequence>MILIFLLLGVPGLQAHAFYKDRIPNGHHVTHPCPNHVTWPGVGHRNENGGGTRNPFGDDFAKHEHKWNEALCRADSDGDGLTNGQELGDPECVWTEGAEPALPSTSHPGVCDPWNSTECKDGNAWLQCGPVRDDDDTCKYFNQPDVMKMTLRYPRTNVPAVETTYSRMHFFDLPDDKEYHLIGVRFLVDNFDVVHHMGIERCSKAGRFDDVPGGCDVITIYNQGLKVQCVDPAAGFRFKKYLSMQIHWTNVDLRSDIYDASGFEVYYTAKLRPHDAAIFTVGQQILNIPPGQTSVVHHGVCSPRCSQLLLKGPIHVTSALNHMHYLGQSQNLTLTRPGQAPLTLTDDRRPTYGAPMMYRFSPPVVINPGDEMEVTCNYQSLSTNVTTTYGETSRNEMCYVYMTVYPVQNLVNFGVRADWKYSCFQNGNVDLCPASE</sequence>
<keyword evidence="2" id="KW-0732">Signal</keyword>
<feature type="domain" description="Copper type II ascorbate-dependent monooxygenase C-terminal" evidence="3">
    <location>
        <begin position="275"/>
        <end position="409"/>
    </location>
</feature>
<evidence type="ECO:0000313" key="5">
    <source>
        <dbReference type="EMBL" id="KAK7091386.1"/>
    </source>
</evidence>
<dbReference type="InterPro" id="IPR036939">
    <property type="entry name" value="Cu2_ascorb_mOase_N_sf"/>
</dbReference>
<reference evidence="5 6" key="1">
    <citation type="submission" date="2024-02" db="EMBL/GenBank/DDBJ databases">
        <title>Chromosome-scale genome assembly of the rough periwinkle Littorina saxatilis.</title>
        <authorList>
            <person name="De Jode A."/>
            <person name="Faria R."/>
            <person name="Formenti G."/>
            <person name="Sims Y."/>
            <person name="Smith T.P."/>
            <person name="Tracey A."/>
            <person name="Wood J.M.D."/>
            <person name="Zagrodzka Z.B."/>
            <person name="Johannesson K."/>
            <person name="Butlin R.K."/>
            <person name="Leder E.H."/>
        </authorList>
    </citation>
    <scope>NUCLEOTIDE SEQUENCE [LARGE SCALE GENOMIC DNA]</scope>
    <source>
        <strain evidence="5">Snail1</strain>
        <tissue evidence="5">Muscle</tissue>
    </source>
</reference>
<proteinExistence type="predicted"/>
<dbReference type="AlphaFoldDB" id="A0AAN9AQY1"/>
<dbReference type="GO" id="GO:0004500">
    <property type="term" value="F:dopamine beta-monooxygenase activity"/>
    <property type="evidence" value="ECO:0007669"/>
    <property type="project" value="InterPro"/>
</dbReference>
<accession>A0AAN9AQY1</accession>
<dbReference type="InterPro" id="IPR014784">
    <property type="entry name" value="Cu2_ascorb_mOase-like_C"/>
</dbReference>
<dbReference type="InterPro" id="IPR008977">
    <property type="entry name" value="PHM/PNGase_F_dom_sf"/>
</dbReference>
<dbReference type="Proteomes" id="UP001374579">
    <property type="component" value="Unassembled WGS sequence"/>
</dbReference>
<dbReference type="Pfam" id="PF03712">
    <property type="entry name" value="Cu2_monoox_C"/>
    <property type="match status" value="1"/>
</dbReference>
<dbReference type="SUPFAM" id="SSF49742">
    <property type="entry name" value="PHM/PNGase F"/>
    <property type="match status" value="2"/>
</dbReference>
<feature type="domain" description="Temptin Cys/Cys disulfide" evidence="4">
    <location>
        <begin position="14"/>
        <end position="110"/>
    </location>
</feature>
<protein>
    <recommendedName>
        <fullName evidence="7">Temptin</fullName>
    </recommendedName>
</protein>
<evidence type="ECO:0000259" key="4">
    <source>
        <dbReference type="Pfam" id="PF24784"/>
    </source>
</evidence>
<dbReference type="Gene3D" id="2.60.120.310">
    <property type="entry name" value="Copper type II, ascorbate-dependent monooxygenase, N-terminal domain"/>
    <property type="match status" value="1"/>
</dbReference>
<dbReference type="InterPro" id="IPR057626">
    <property type="entry name" value="S-S_Temptin"/>
</dbReference>
<evidence type="ECO:0000256" key="2">
    <source>
        <dbReference type="SAM" id="SignalP"/>
    </source>
</evidence>
<evidence type="ECO:0008006" key="7">
    <source>
        <dbReference type="Google" id="ProtNLM"/>
    </source>
</evidence>
<organism evidence="5 6">
    <name type="scientific">Littorina saxatilis</name>
    <dbReference type="NCBI Taxonomy" id="31220"/>
    <lineage>
        <taxon>Eukaryota</taxon>
        <taxon>Metazoa</taxon>
        <taxon>Spiralia</taxon>
        <taxon>Lophotrochozoa</taxon>
        <taxon>Mollusca</taxon>
        <taxon>Gastropoda</taxon>
        <taxon>Caenogastropoda</taxon>
        <taxon>Littorinimorpha</taxon>
        <taxon>Littorinoidea</taxon>
        <taxon>Littorinidae</taxon>
        <taxon>Littorina</taxon>
    </lineage>
</organism>
<keyword evidence="6" id="KW-1185">Reference proteome</keyword>
<dbReference type="PANTHER" id="PTHR10157">
    <property type="entry name" value="DOPAMINE BETA HYDROXYLASE RELATED"/>
    <property type="match status" value="1"/>
</dbReference>
<dbReference type="Pfam" id="PF24784">
    <property type="entry name" value="Temptin_C"/>
    <property type="match status" value="1"/>
</dbReference>
<evidence type="ECO:0000259" key="3">
    <source>
        <dbReference type="Pfam" id="PF03712"/>
    </source>
</evidence>
<dbReference type="InterPro" id="IPR000945">
    <property type="entry name" value="DBH-like"/>
</dbReference>
<comment type="caution">
    <text evidence="5">The sequence shown here is derived from an EMBL/GenBank/DDBJ whole genome shotgun (WGS) entry which is preliminary data.</text>
</comment>
<dbReference type="EMBL" id="JBAMIC010000022">
    <property type="protein sequence ID" value="KAK7091386.1"/>
    <property type="molecule type" value="Genomic_DNA"/>
</dbReference>
<evidence type="ECO:0000313" key="6">
    <source>
        <dbReference type="Proteomes" id="UP001374579"/>
    </source>
</evidence>
<feature type="signal peptide" evidence="2">
    <location>
        <begin position="1"/>
        <end position="15"/>
    </location>
</feature>
<name>A0AAN9AQY1_9CAEN</name>
<evidence type="ECO:0000256" key="1">
    <source>
        <dbReference type="ARBA" id="ARBA00023157"/>
    </source>
</evidence>
<gene>
    <name evidence="5" type="ORF">V1264_009072</name>
</gene>
<dbReference type="Gene3D" id="2.60.120.230">
    <property type="match status" value="1"/>
</dbReference>
<keyword evidence="1" id="KW-1015">Disulfide bond</keyword>
<dbReference type="InterPro" id="IPR024548">
    <property type="entry name" value="Cu2_monoox_C"/>
</dbReference>